<dbReference type="KEGG" id="lvs:LOKVESSMR4R_01742"/>
<proteinExistence type="predicted"/>
<reference evidence="1 2" key="1">
    <citation type="submission" date="2017-05" db="EMBL/GenBank/DDBJ databases">
        <title>Genome Sequence of Loktanella vestfoldensis Strain SMR4r Isolated from a Culture of the Diatom Skeletonema marinoi.</title>
        <authorList>
            <person name="Topel M."/>
            <person name="Pinder M.I.M."/>
            <person name="Johansson O.N."/>
            <person name="Kourtchenko O."/>
            <person name="Godhe A."/>
            <person name="Clarke A.K."/>
        </authorList>
    </citation>
    <scope>NUCLEOTIDE SEQUENCE [LARGE SCALE GENOMIC DNA]</scope>
    <source>
        <strain evidence="1 2">SMR4r</strain>
    </source>
</reference>
<dbReference type="AlphaFoldDB" id="A0A1Y0EBR9"/>
<dbReference type="PANTHER" id="PTHR36057">
    <property type="match status" value="1"/>
</dbReference>
<dbReference type="SUPFAM" id="SSF52833">
    <property type="entry name" value="Thioredoxin-like"/>
    <property type="match status" value="1"/>
</dbReference>
<dbReference type="Pfam" id="PF06764">
    <property type="entry name" value="DUF1223"/>
    <property type="match status" value="1"/>
</dbReference>
<evidence type="ECO:0000313" key="2">
    <source>
        <dbReference type="Proteomes" id="UP000195273"/>
    </source>
</evidence>
<dbReference type="InterPro" id="IPR010634">
    <property type="entry name" value="DUF1223"/>
</dbReference>
<dbReference type="RefSeq" id="WP_087207541.1">
    <property type="nucleotide sequence ID" value="NZ_CP021431.1"/>
</dbReference>
<protein>
    <submittedName>
        <fullName evidence="1">Uncharacterized protein</fullName>
    </submittedName>
</protein>
<sequence>MRQFLAALGTCAVLATQGATQGVSQEGTQDGALVVVELYTSQGCSSCPPADDILRELAPRDDVIALALHVDYWDYLGWVDLFGKPEHTARQQAYARAAEAKMIYTPQMIVGGTDHIVGSRPMQVMDAVQAHASQPYPFDLRLARAGEMVTLDAGPGVPGIYDVQMIRYMPLQTVAIRNGENAGNTVDYANIVTSWVVLGQWDGATPLALQVQAAGPEAVVAIIQQAGYGPIMGAARLR</sequence>
<dbReference type="EMBL" id="CP021431">
    <property type="protein sequence ID" value="ARU01055.1"/>
    <property type="molecule type" value="Genomic_DNA"/>
</dbReference>
<dbReference type="OrthoDB" id="9808254at2"/>
<organism evidence="1 2">
    <name type="scientific">Yoonia vestfoldensis</name>
    <dbReference type="NCBI Taxonomy" id="245188"/>
    <lineage>
        <taxon>Bacteria</taxon>
        <taxon>Pseudomonadati</taxon>
        <taxon>Pseudomonadota</taxon>
        <taxon>Alphaproteobacteria</taxon>
        <taxon>Rhodobacterales</taxon>
        <taxon>Paracoccaceae</taxon>
        <taxon>Yoonia</taxon>
    </lineage>
</organism>
<dbReference type="InterPro" id="IPR036249">
    <property type="entry name" value="Thioredoxin-like_sf"/>
</dbReference>
<dbReference type="Proteomes" id="UP000195273">
    <property type="component" value="Chromosome"/>
</dbReference>
<evidence type="ECO:0000313" key="1">
    <source>
        <dbReference type="EMBL" id="ARU01055.1"/>
    </source>
</evidence>
<name>A0A1Y0EBR9_9RHOB</name>
<dbReference type="PANTHER" id="PTHR36057:SF1">
    <property type="entry name" value="LIPOPROTEIN LIPID ATTACHMENT SITE-LIKE PROTEIN, PUTATIVE (DUF1223)-RELATED"/>
    <property type="match status" value="1"/>
</dbReference>
<gene>
    <name evidence="1" type="ORF">LOKVESSMR4R_01742</name>
</gene>
<keyword evidence="2" id="KW-1185">Reference proteome</keyword>
<accession>A0A1Y0EBR9</accession>